<dbReference type="InterPro" id="IPR010268">
    <property type="entry name" value="PaREP1"/>
</dbReference>
<evidence type="ECO:0000256" key="1">
    <source>
        <dbReference type="SAM" id="Phobius"/>
    </source>
</evidence>
<evidence type="ECO:0000313" key="2">
    <source>
        <dbReference type="EMBL" id="RSN70342.1"/>
    </source>
</evidence>
<dbReference type="Pfam" id="PF05942">
    <property type="entry name" value="PaREP1"/>
    <property type="match status" value="1"/>
</dbReference>
<dbReference type="AlphaFoldDB" id="A0A429G9B0"/>
<proteinExistence type="predicted"/>
<dbReference type="PANTHER" id="PTHR34237:SF1">
    <property type="entry name" value="PAREP8"/>
    <property type="match status" value="1"/>
</dbReference>
<name>A0A429G9B0_9CREN</name>
<keyword evidence="1" id="KW-0812">Transmembrane</keyword>
<organism evidence="2 3">
    <name type="scientific">Candidatus Korarchaeum cryptofilum</name>
    <dbReference type="NCBI Taxonomy" id="498846"/>
    <lineage>
        <taxon>Archaea</taxon>
        <taxon>Thermoproteota</taxon>
        <taxon>Candidatus Korarchaeia</taxon>
        <taxon>Candidatus Korarchaeales</taxon>
        <taxon>Candidatus Korarchaeaceae</taxon>
        <taxon>Candidatus Korarchaeum</taxon>
    </lineage>
</organism>
<dbReference type="Proteomes" id="UP000278149">
    <property type="component" value="Unassembled WGS sequence"/>
</dbReference>
<sequence length="165" mass="18898">MSERVEMPTQYRSTKWLYKFSIIGVILGYVLLIYGYYKHYLSLNMFIPVSVAAVLYTSALVLLLKPIYRKKDLLKINLSKFVYLLSKDHVQASEKLWGAAALMVKAVAASRGISISSHELFSFVRRLGEEERNPELRRLFSVASTLHHSMRTGCVGMWSGSTRRM</sequence>
<keyword evidence="1" id="KW-1133">Transmembrane helix</keyword>
<dbReference type="PANTHER" id="PTHR34237">
    <property type="entry name" value="PAREP8-RELATED"/>
    <property type="match status" value="1"/>
</dbReference>
<evidence type="ECO:0000313" key="3">
    <source>
        <dbReference type="Proteomes" id="UP000278149"/>
    </source>
</evidence>
<reference evidence="2 3" key="1">
    <citation type="submission" date="2018-10" db="EMBL/GenBank/DDBJ databases">
        <title>Co-occurring genomic capacity for anaerobic methane metabolism and dissimilatory sulfite reduction discovered in the Korarchaeota.</title>
        <authorList>
            <person name="Mckay L.J."/>
            <person name="Dlakic M."/>
            <person name="Fields M.W."/>
            <person name="Delmont T.O."/>
            <person name="Eren A.M."/>
            <person name="Jay Z.J."/>
            <person name="Klingelsmith K.B."/>
            <person name="Rusch D.B."/>
            <person name="Inskeep W.P."/>
        </authorList>
    </citation>
    <scope>NUCLEOTIDE SEQUENCE [LARGE SCALE GENOMIC DNA]</scope>
    <source>
        <strain evidence="2 3">WS</strain>
    </source>
</reference>
<keyword evidence="1" id="KW-0472">Membrane</keyword>
<feature type="transmembrane region" description="Helical" evidence="1">
    <location>
        <begin position="16"/>
        <end position="37"/>
    </location>
</feature>
<protein>
    <submittedName>
        <fullName evidence="2">Uncharacterized protein</fullName>
    </submittedName>
</protein>
<comment type="caution">
    <text evidence="2">The sequence shown here is derived from an EMBL/GenBank/DDBJ whole genome shotgun (WGS) entry which is preliminary data.</text>
</comment>
<feature type="transmembrane region" description="Helical" evidence="1">
    <location>
        <begin position="43"/>
        <end position="64"/>
    </location>
</feature>
<dbReference type="Gene3D" id="1.20.120.330">
    <property type="entry name" value="Nucleotidyltransferases domain 2"/>
    <property type="match status" value="1"/>
</dbReference>
<gene>
    <name evidence="2" type="ORF">D9Q81_01275</name>
</gene>
<dbReference type="EMBL" id="RCOR01000010">
    <property type="protein sequence ID" value="RSN70342.1"/>
    <property type="molecule type" value="Genomic_DNA"/>
</dbReference>
<accession>A0A429G9B0</accession>